<dbReference type="InterPro" id="IPR001046">
    <property type="entry name" value="NRAMP_fam"/>
</dbReference>
<sequence>MDDSLALEPDGSSASRCVIAHAREALDGRRRGWRTFTPFVGPAVVVSVAYIDPGNIATGIEAGVRYGYQLLWVVLASSLVAMLFQMLSARVGIVTGRNLAQLCRTHLPAPAGLGMWFISELAAMATDLAEFVGAAVGIALLTGIPLLYAMVLAGVLTYLLLMLQVRGFRSVELMIGALVAVIGISYIIQVWILPVSWAAALRQTFVPTALPPDAFMLAAGIVGATVMPHALFLHSGLVNTRVRPRSASETSQLLRYSNREVVAALAAAGCINLAMVVVSAGAFHGAHAEVAGIEDAYITLAPLFGASAGLVFLVGLIASGLSSSAVGTMAGQMVLQGFLRVRLPVWMRRLITMVPAFIVIGAGMDVTQALVLSQVVLSMVVPFPMAALIWLARRPDLMGQHAAGRGLVLVATVGAVLVAGLNGALLVHLVA</sequence>
<dbReference type="PANTHER" id="PTHR11706">
    <property type="entry name" value="SOLUTE CARRIER PROTEIN FAMILY 11 MEMBER"/>
    <property type="match status" value="1"/>
</dbReference>
<evidence type="ECO:0000256" key="4">
    <source>
        <dbReference type="ARBA" id="ARBA00022847"/>
    </source>
</evidence>
<dbReference type="GO" id="GO:0005886">
    <property type="term" value="C:plasma membrane"/>
    <property type="evidence" value="ECO:0007669"/>
    <property type="project" value="UniProtKB-SubCell"/>
</dbReference>
<feature type="transmembrane region" description="Helical" evidence="7">
    <location>
        <begin position="404"/>
        <end position="430"/>
    </location>
</feature>
<keyword evidence="11" id="KW-1185">Reference proteome</keyword>
<dbReference type="RefSeq" id="WP_024541792.1">
    <property type="nucleotide sequence ID" value="NZ_CATWDO010000001.1"/>
</dbReference>
<evidence type="ECO:0000256" key="2">
    <source>
        <dbReference type="ARBA" id="ARBA00022448"/>
    </source>
</evidence>
<feature type="transmembrane region" description="Helical" evidence="7">
    <location>
        <begin position="346"/>
        <end position="364"/>
    </location>
</feature>
<dbReference type="PRINTS" id="PR00447">
    <property type="entry name" value="NATRESASSCMP"/>
</dbReference>
<dbReference type="NCBIfam" id="TIGR01197">
    <property type="entry name" value="nramp"/>
    <property type="match status" value="1"/>
</dbReference>
<feature type="transmembrane region" description="Helical" evidence="7">
    <location>
        <begin position="131"/>
        <end position="161"/>
    </location>
</feature>
<dbReference type="GO" id="GO:0034755">
    <property type="term" value="P:iron ion transmembrane transport"/>
    <property type="evidence" value="ECO:0007669"/>
    <property type="project" value="TreeGrafter"/>
</dbReference>
<dbReference type="EMBL" id="CATZAZ010000001">
    <property type="protein sequence ID" value="CAJ0776490.1"/>
    <property type="molecule type" value="Genomic_DNA"/>
</dbReference>
<keyword evidence="6 7" id="KW-0472">Membrane</keyword>
<reference evidence="9 11" key="1">
    <citation type="submission" date="2023-07" db="EMBL/GenBank/DDBJ databases">
        <authorList>
            <person name="Peeters C."/>
        </authorList>
    </citation>
    <scope>NUCLEOTIDE SEQUENCE</scope>
    <source>
        <strain evidence="8 11">LMG 18095</strain>
        <strain evidence="9">R-77560</strain>
    </source>
</reference>
<comment type="similarity">
    <text evidence="7">Belongs to the NRAMP family.</text>
</comment>
<keyword evidence="3 7" id="KW-0812">Transmembrane</keyword>
<dbReference type="GO" id="GO:0005384">
    <property type="term" value="F:manganese ion transmembrane transporter activity"/>
    <property type="evidence" value="ECO:0007669"/>
    <property type="project" value="TreeGrafter"/>
</dbReference>
<dbReference type="NCBIfam" id="NF001923">
    <property type="entry name" value="PRK00701.1"/>
    <property type="match status" value="1"/>
</dbReference>
<keyword evidence="7" id="KW-0406">Ion transport</keyword>
<dbReference type="Proteomes" id="UP001189773">
    <property type="component" value="Unassembled WGS sequence"/>
</dbReference>
<feature type="transmembrane region" description="Helical" evidence="7">
    <location>
        <begin position="303"/>
        <end position="326"/>
    </location>
</feature>
<evidence type="ECO:0000256" key="3">
    <source>
        <dbReference type="ARBA" id="ARBA00022692"/>
    </source>
</evidence>
<feature type="transmembrane region" description="Helical" evidence="7">
    <location>
        <begin position="71"/>
        <end position="93"/>
    </location>
</feature>
<protein>
    <recommendedName>
        <fullName evidence="7">Divalent metal cation transporter MntH</fullName>
    </recommendedName>
</protein>
<dbReference type="EMBL" id="CATZAR010000001">
    <property type="protein sequence ID" value="CAJ0775316.1"/>
    <property type="molecule type" value="Genomic_DNA"/>
</dbReference>
<keyword evidence="2 7" id="KW-0813">Transport</keyword>
<feature type="transmembrane region" description="Helical" evidence="7">
    <location>
        <begin position="105"/>
        <end position="125"/>
    </location>
</feature>
<evidence type="ECO:0000313" key="10">
    <source>
        <dbReference type="Proteomes" id="UP001189756"/>
    </source>
</evidence>
<keyword evidence="7" id="KW-1003">Cell membrane</keyword>
<feature type="transmembrane region" description="Helical" evidence="7">
    <location>
        <begin position="261"/>
        <end position="283"/>
    </location>
</feature>
<accession>A0AAD2BKS5</accession>
<evidence type="ECO:0000256" key="1">
    <source>
        <dbReference type="ARBA" id="ARBA00004141"/>
    </source>
</evidence>
<evidence type="ECO:0000313" key="9">
    <source>
        <dbReference type="EMBL" id="CAJ0776490.1"/>
    </source>
</evidence>
<comment type="function">
    <text evidence="7">H(+)-stimulated, divalent metal cation uptake system.</text>
</comment>
<dbReference type="NCBIfam" id="NF037982">
    <property type="entry name" value="Nramp_1"/>
    <property type="match status" value="1"/>
</dbReference>
<gene>
    <name evidence="9" type="primary">mntH_1</name>
    <name evidence="7" type="synonym">mntH</name>
    <name evidence="8" type="ORF">LMG18095_00034</name>
    <name evidence="9" type="ORF">R77560_00161</name>
</gene>
<dbReference type="Pfam" id="PF01566">
    <property type="entry name" value="Nramp"/>
    <property type="match status" value="1"/>
</dbReference>
<evidence type="ECO:0000256" key="6">
    <source>
        <dbReference type="ARBA" id="ARBA00023136"/>
    </source>
</evidence>
<feature type="transmembrane region" description="Helical" evidence="7">
    <location>
        <begin position="370"/>
        <end position="392"/>
    </location>
</feature>
<dbReference type="PANTHER" id="PTHR11706:SF33">
    <property type="entry name" value="NATURAL RESISTANCE-ASSOCIATED MACROPHAGE PROTEIN 2"/>
    <property type="match status" value="1"/>
</dbReference>
<keyword evidence="4 7" id="KW-0769">Symport</keyword>
<dbReference type="AlphaFoldDB" id="A0AAD2BKS5"/>
<name>A0AAD2BKS5_9RALS</name>
<evidence type="ECO:0000256" key="7">
    <source>
        <dbReference type="HAMAP-Rule" id="MF_00221"/>
    </source>
</evidence>
<keyword evidence="5 7" id="KW-1133">Transmembrane helix</keyword>
<dbReference type="Proteomes" id="UP001189756">
    <property type="component" value="Unassembled WGS sequence"/>
</dbReference>
<dbReference type="GO" id="GO:0046872">
    <property type="term" value="F:metal ion binding"/>
    <property type="evidence" value="ECO:0007669"/>
    <property type="project" value="UniProtKB-UniRule"/>
</dbReference>
<dbReference type="GO" id="GO:0015086">
    <property type="term" value="F:cadmium ion transmembrane transporter activity"/>
    <property type="evidence" value="ECO:0007669"/>
    <property type="project" value="TreeGrafter"/>
</dbReference>
<comment type="subcellular location">
    <subcellularLocation>
        <location evidence="7">Cell membrane</location>
        <topology evidence="7">Multi-pass membrane protein</topology>
    </subcellularLocation>
    <subcellularLocation>
        <location evidence="1">Membrane</location>
        <topology evidence="1">Multi-pass membrane protein</topology>
    </subcellularLocation>
</comment>
<comment type="caution">
    <text evidence="9">The sequence shown here is derived from an EMBL/GenBank/DDBJ whole genome shotgun (WGS) entry which is preliminary data.</text>
</comment>
<dbReference type="GO" id="GO:0015293">
    <property type="term" value="F:symporter activity"/>
    <property type="evidence" value="ECO:0007669"/>
    <property type="project" value="UniProtKB-UniRule"/>
</dbReference>
<evidence type="ECO:0000313" key="11">
    <source>
        <dbReference type="Proteomes" id="UP001189773"/>
    </source>
</evidence>
<evidence type="ECO:0000256" key="5">
    <source>
        <dbReference type="ARBA" id="ARBA00022989"/>
    </source>
</evidence>
<feature type="transmembrane region" description="Helical" evidence="7">
    <location>
        <begin position="214"/>
        <end position="240"/>
    </location>
</feature>
<feature type="transmembrane region" description="Helical" evidence="7">
    <location>
        <begin position="173"/>
        <end position="194"/>
    </location>
</feature>
<organism evidence="9 10">
    <name type="scientific">Ralstonia thomasii</name>
    <dbReference type="NCBI Taxonomy" id="3058596"/>
    <lineage>
        <taxon>Bacteria</taxon>
        <taxon>Pseudomonadati</taxon>
        <taxon>Pseudomonadota</taxon>
        <taxon>Betaproteobacteria</taxon>
        <taxon>Burkholderiales</taxon>
        <taxon>Burkholderiaceae</taxon>
        <taxon>Ralstonia</taxon>
    </lineage>
</organism>
<proteinExistence type="inferred from homology"/>
<evidence type="ECO:0000313" key="8">
    <source>
        <dbReference type="EMBL" id="CAJ0775316.1"/>
    </source>
</evidence>
<dbReference type="HAMAP" id="MF_00221">
    <property type="entry name" value="NRAMP"/>
    <property type="match status" value="1"/>
</dbReference>